<comment type="catalytic activity">
    <reaction evidence="10">
        <text>a (3R)-hydroxyacyl-[ACP] + L-ornithine = a lyso-ornithine lipid + holo-[ACP] + H(+)</text>
        <dbReference type="Rhea" id="RHEA:20633"/>
        <dbReference type="Rhea" id="RHEA-COMP:9685"/>
        <dbReference type="Rhea" id="RHEA-COMP:9945"/>
        <dbReference type="ChEBI" id="CHEBI:15378"/>
        <dbReference type="ChEBI" id="CHEBI:46911"/>
        <dbReference type="ChEBI" id="CHEBI:64479"/>
        <dbReference type="ChEBI" id="CHEBI:78827"/>
        <dbReference type="ChEBI" id="CHEBI:138482"/>
        <dbReference type="EC" id="2.3.2.30"/>
    </reaction>
    <physiologicalReaction direction="left-to-right" evidence="10">
        <dbReference type="Rhea" id="RHEA:20634"/>
    </physiologicalReaction>
</comment>
<dbReference type="AlphaFoldDB" id="A0A0S2KFD8"/>
<dbReference type="GO" id="GO:0043810">
    <property type="term" value="F:ornithine-acyl [acyl carrier protein] N-acyltransferase activity"/>
    <property type="evidence" value="ECO:0007669"/>
    <property type="project" value="UniProtKB-EC"/>
</dbReference>
<comment type="similarity">
    <text evidence="6">Belongs to the acetyltransferase family. OlsB subfamily.</text>
</comment>
<keyword evidence="3 12" id="KW-0808">Transferase</keyword>
<dbReference type="InterPro" id="IPR002123">
    <property type="entry name" value="Plipid/glycerol_acylTrfase"/>
</dbReference>
<dbReference type="SUPFAM" id="SSF69593">
    <property type="entry name" value="Glycerol-3-phosphate (1)-acyltransferase"/>
    <property type="match status" value="1"/>
</dbReference>
<dbReference type="EC" id="2.3.2.30" evidence="7"/>
<name>A0A0S2KFD8_9GAMM</name>
<evidence type="ECO:0000256" key="9">
    <source>
        <dbReference type="ARBA" id="ARBA00045724"/>
    </source>
</evidence>
<evidence type="ECO:0000256" key="5">
    <source>
        <dbReference type="ARBA" id="ARBA00023315"/>
    </source>
</evidence>
<dbReference type="Pfam" id="PF19576">
    <property type="entry name" value="Acyltransf_2"/>
    <property type="match status" value="1"/>
</dbReference>
<dbReference type="GO" id="GO:0006629">
    <property type="term" value="P:lipid metabolic process"/>
    <property type="evidence" value="ECO:0007669"/>
    <property type="project" value="UniProtKB-KW"/>
</dbReference>
<gene>
    <name evidence="12" type="ORF">PS2015_2368</name>
</gene>
<proteinExistence type="inferred from homology"/>
<dbReference type="STRING" id="1249552.PS2015_2368"/>
<dbReference type="SUPFAM" id="SSF55729">
    <property type="entry name" value="Acyl-CoA N-acyltransferases (Nat)"/>
    <property type="match status" value="1"/>
</dbReference>
<evidence type="ECO:0000256" key="1">
    <source>
        <dbReference type="ARBA" id="ARBA00005189"/>
    </source>
</evidence>
<evidence type="ECO:0000256" key="2">
    <source>
        <dbReference type="ARBA" id="ARBA00022516"/>
    </source>
</evidence>
<sequence>MFMVDELLQQQFPQLNRRPWLFRPLKFLVSKLLHEREFQEFAQDYPHLTGIDFVEQVLLYFNFSYSLRSCERERIPADGRVVIIANHPIGSLDGLALIKLISELRPDVKVVSNQMLMALKPLHPLLLPVNNMSGGTVRAKLKSIHQHLCDEGALIIFPAGEVSRLRPQGVRDPRWHDGFLKIAARAQAPILPVHLEGRNSSLFYSASMIYKPLSTALLVTEMFKQRSHDLPVRIGEMIPFDSWQSLPLASEQIVKLFKRHLYRLGRDGKPVFRTQPAVALPESRADLARVLFAEGRQLGKTDDGKLIWLYDYRADSPVMREIGRLREIAFRAVGEGTQSRRDIDIFDCVYQHLILWDARELEIVGAYRLGDAWRLHRQTPGLYSASLFDYLPTMDPYFEQGLELGRGFVQPRYWGKRSLDYLWYGIGAFLRCYPQYRYLFGPVSLSGQLPVAARDLLVDFYGRHFRSREMLAIAHHPYVVSDNTCFTPAAQYASQSYPDAFRVLKARLAGMGVAVPTLYKHYTELCAPGGARFLAFGVDEHFGNCIDGLILIDTQMMAARKKERYLVRPCHGPESQLVK</sequence>
<evidence type="ECO:0000256" key="10">
    <source>
        <dbReference type="ARBA" id="ARBA00047785"/>
    </source>
</evidence>
<evidence type="ECO:0000256" key="7">
    <source>
        <dbReference type="ARBA" id="ARBA00039058"/>
    </source>
</evidence>
<evidence type="ECO:0000259" key="11">
    <source>
        <dbReference type="SMART" id="SM00563"/>
    </source>
</evidence>
<keyword evidence="4" id="KW-0443">Lipid metabolism</keyword>
<comment type="pathway">
    <text evidence="1">Lipid metabolism.</text>
</comment>
<evidence type="ECO:0000256" key="6">
    <source>
        <dbReference type="ARBA" id="ARBA00038095"/>
    </source>
</evidence>
<dbReference type="OrthoDB" id="1113830at2"/>
<dbReference type="InterPro" id="IPR052351">
    <property type="entry name" value="Ornithine_N-alpha-AT"/>
</dbReference>
<keyword evidence="13" id="KW-1185">Reference proteome</keyword>
<evidence type="ECO:0000256" key="4">
    <source>
        <dbReference type="ARBA" id="ARBA00023098"/>
    </source>
</evidence>
<feature type="domain" description="Phospholipid/glycerol acyltransferase" evidence="11">
    <location>
        <begin position="81"/>
        <end position="198"/>
    </location>
</feature>
<dbReference type="EMBL" id="CP013189">
    <property type="protein sequence ID" value="ALO47002.1"/>
    <property type="molecule type" value="Genomic_DNA"/>
</dbReference>
<dbReference type="Proteomes" id="UP000065641">
    <property type="component" value="Chromosome"/>
</dbReference>
<comment type="function">
    <text evidence="9">Catalyzes the first step in the biosynthesis of ornithine lipids, which are phosphorus-free membrane lipids. Catalyzes the 3-hydroxyacyl-acyl carrier protein-dependent acylation of ornithine to form lyso-ornithine lipid (LOL).</text>
</comment>
<evidence type="ECO:0000313" key="12">
    <source>
        <dbReference type="EMBL" id="ALO47002.1"/>
    </source>
</evidence>
<keyword evidence="2" id="KW-0444">Lipid biosynthesis</keyword>
<dbReference type="PATRIC" id="fig|1249552.3.peg.2382"/>
<organism evidence="12 13">
    <name type="scientific">Pseudohongiella spirulinae</name>
    <dbReference type="NCBI Taxonomy" id="1249552"/>
    <lineage>
        <taxon>Bacteria</taxon>
        <taxon>Pseudomonadati</taxon>
        <taxon>Pseudomonadota</taxon>
        <taxon>Gammaproteobacteria</taxon>
        <taxon>Pseudomonadales</taxon>
        <taxon>Pseudohongiellaceae</taxon>
        <taxon>Pseudohongiella</taxon>
    </lineage>
</organism>
<dbReference type="KEGG" id="pspi:PS2015_2368"/>
<evidence type="ECO:0000256" key="3">
    <source>
        <dbReference type="ARBA" id="ARBA00022679"/>
    </source>
</evidence>
<dbReference type="SMART" id="SM00563">
    <property type="entry name" value="PlsC"/>
    <property type="match status" value="1"/>
</dbReference>
<accession>A0A0S2KFD8</accession>
<protein>
    <recommendedName>
        <fullName evidence="8">L-ornithine N(alpha)-acyltransferase</fullName>
        <ecNumber evidence="7">2.3.2.30</ecNumber>
    </recommendedName>
</protein>
<evidence type="ECO:0000313" key="13">
    <source>
        <dbReference type="Proteomes" id="UP000065641"/>
    </source>
</evidence>
<dbReference type="InterPro" id="IPR045746">
    <property type="entry name" value="ACT14924-like_Acyltransf_dom"/>
</dbReference>
<reference evidence="12 13" key="1">
    <citation type="submission" date="2015-11" db="EMBL/GenBank/DDBJ databases">
        <authorList>
            <person name="Zhang Y."/>
            <person name="Guo Z."/>
        </authorList>
    </citation>
    <scope>NUCLEOTIDE SEQUENCE [LARGE SCALE GENOMIC DNA]</scope>
    <source>
        <strain evidence="12 13">KCTC 32221</strain>
    </source>
</reference>
<keyword evidence="5 12" id="KW-0012">Acyltransferase</keyword>
<dbReference type="Pfam" id="PF13444">
    <property type="entry name" value="Acetyltransf_5"/>
    <property type="match status" value="1"/>
</dbReference>
<evidence type="ECO:0000256" key="8">
    <source>
        <dbReference type="ARBA" id="ARBA00039866"/>
    </source>
</evidence>
<dbReference type="PANTHER" id="PTHR37323:SF1">
    <property type="entry name" value="L-ORNITHINE N(ALPHA)-ACYLTRANSFERASE"/>
    <property type="match status" value="1"/>
</dbReference>
<dbReference type="InterPro" id="IPR016181">
    <property type="entry name" value="Acyl_CoA_acyltransferase"/>
</dbReference>
<dbReference type="PANTHER" id="PTHR37323">
    <property type="entry name" value="GCN5-RELATED N-ACETYLTRANSFERASE"/>
    <property type="match status" value="1"/>
</dbReference>